<name>A0A6U4HH82_9ALVE</name>
<sequence length="197" mass="20696">MLYTSDAITTHEKVNICFKLAKSVSSHSDFAFGFLFVDLSASRFVMHRVVVLFAIAAVAVNGFLVAMAAKRTEDKHASESSGSTRLSLMSDISRAKTMITAASSMTAAALEAINNAQHHVTMFQEASGRKAEAQCTPYRGVVCGSAAPDGTPCGIDSSGHHCFCQGGVCGSMTTSWDFADLEYGPATGLDPIGSGLL</sequence>
<feature type="transmembrane region" description="Helical" evidence="1">
    <location>
        <begin position="49"/>
        <end position="69"/>
    </location>
</feature>
<dbReference type="EMBL" id="HBGB01042890">
    <property type="protein sequence ID" value="CAD9070166.1"/>
    <property type="molecule type" value="Transcribed_RNA"/>
</dbReference>
<organism evidence="2">
    <name type="scientific">Vitrella brassicaformis</name>
    <dbReference type="NCBI Taxonomy" id="1169539"/>
    <lineage>
        <taxon>Eukaryota</taxon>
        <taxon>Sar</taxon>
        <taxon>Alveolata</taxon>
        <taxon>Colpodellida</taxon>
        <taxon>Vitrellaceae</taxon>
        <taxon>Vitrella</taxon>
    </lineage>
</organism>
<keyword evidence="1" id="KW-1133">Transmembrane helix</keyword>
<dbReference type="AlphaFoldDB" id="A0A6U4HH82"/>
<evidence type="ECO:0000313" key="2">
    <source>
        <dbReference type="EMBL" id="CAD9070166.1"/>
    </source>
</evidence>
<reference evidence="2" key="1">
    <citation type="submission" date="2021-01" db="EMBL/GenBank/DDBJ databases">
        <authorList>
            <person name="Corre E."/>
            <person name="Pelletier E."/>
            <person name="Niang G."/>
            <person name="Scheremetjew M."/>
            <person name="Finn R."/>
            <person name="Kale V."/>
            <person name="Holt S."/>
            <person name="Cochrane G."/>
            <person name="Meng A."/>
            <person name="Brown T."/>
            <person name="Cohen L."/>
        </authorList>
    </citation>
    <scope>NUCLEOTIDE SEQUENCE</scope>
    <source>
        <strain evidence="2">CCMP3346</strain>
    </source>
</reference>
<proteinExistence type="predicted"/>
<keyword evidence="1" id="KW-0472">Membrane</keyword>
<evidence type="ECO:0000256" key="1">
    <source>
        <dbReference type="SAM" id="Phobius"/>
    </source>
</evidence>
<protein>
    <submittedName>
        <fullName evidence="2">Uncharacterized protein</fullName>
    </submittedName>
</protein>
<gene>
    <name evidence="2" type="ORF">VBRA1451_LOCUS25248</name>
</gene>
<keyword evidence="1" id="KW-0812">Transmembrane</keyword>
<accession>A0A6U4HH82</accession>